<evidence type="ECO:0000256" key="3">
    <source>
        <dbReference type="ARBA" id="ARBA00012768"/>
    </source>
</evidence>
<keyword evidence="8 13" id="KW-0269">Exonuclease</keyword>
<keyword evidence="11 13" id="KW-0051">Antiviral defense</keyword>
<dbReference type="InterPro" id="IPR011604">
    <property type="entry name" value="PDDEXK-like_dom_sf"/>
</dbReference>
<dbReference type="EC" id="3.1.12.1" evidence="3 13"/>
<keyword evidence="6 13" id="KW-0479">Metal-binding</keyword>
<proteinExistence type="inferred from homology"/>
<dbReference type="EMBL" id="FNBU01000031">
    <property type="protein sequence ID" value="SDF80773.1"/>
    <property type="molecule type" value="Genomic_DNA"/>
</dbReference>
<feature type="domain" description="DUF83" evidence="14">
    <location>
        <begin position="6"/>
        <end position="187"/>
    </location>
</feature>
<dbReference type="STRING" id="1123285.SAMN05660235_02823"/>
<keyword evidence="10 13" id="KW-0411">Iron-sulfur</keyword>
<gene>
    <name evidence="15" type="ORF">SAMN05660235_02823</name>
</gene>
<evidence type="ECO:0000313" key="16">
    <source>
        <dbReference type="Proteomes" id="UP000243333"/>
    </source>
</evidence>
<comment type="cofactor">
    <cofactor evidence="1">
        <name>[4Fe-4S] cluster</name>
        <dbReference type="ChEBI" id="CHEBI:49883"/>
    </cofactor>
</comment>
<protein>
    <recommendedName>
        <fullName evidence="4 13">CRISPR-associated exonuclease Cas4</fullName>
        <ecNumber evidence="3 13">3.1.12.1</ecNumber>
    </recommendedName>
</protein>
<dbReference type="Proteomes" id="UP000243333">
    <property type="component" value="Unassembled WGS sequence"/>
</dbReference>
<dbReference type="GO" id="GO:0051536">
    <property type="term" value="F:iron-sulfur cluster binding"/>
    <property type="evidence" value="ECO:0007669"/>
    <property type="project" value="UniProtKB-KW"/>
</dbReference>
<evidence type="ECO:0000259" key="14">
    <source>
        <dbReference type="Pfam" id="PF01930"/>
    </source>
</evidence>
<comment type="cofactor">
    <cofactor evidence="13">
        <name>Mg(2+)</name>
        <dbReference type="ChEBI" id="CHEBI:18420"/>
    </cofactor>
    <cofactor evidence="13">
        <name>Mn(2+)</name>
        <dbReference type="ChEBI" id="CHEBI:29035"/>
    </cofactor>
    <text evidence="13">Mg(2+) or Mn(2+) required for ssDNA cleavage activity.</text>
</comment>
<comment type="function">
    <text evidence="13">CRISPR (clustered regularly interspaced short palindromic repeat) is an adaptive immune system that provides protection against mobile genetic elements (viruses, transposable elements and conjugative plasmids). CRISPR clusters contain sequences complementary to antecedent mobile elements and target invading nucleic acids. CRISPR clusters are transcribed and processed into CRISPR RNA (crRNA).</text>
</comment>
<evidence type="ECO:0000256" key="4">
    <source>
        <dbReference type="ARBA" id="ARBA00020049"/>
    </source>
</evidence>
<dbReference type="AlphaFoldDB" id="A0A1G7P3E5"/>
<keyword evidence="7 13" id="KW-0378">Hydrolase</keyword>
<dbReference type="GO" id="GO:0046872">
    <property type="term" value="F:metal ion binding"/>
    <property type="evidence" value="ECO:0007669"/>
    <property type="project" value="UniProtKB-KW"/>
</dbReference>
<dbReference type="GO" id="GO:0004527">
    <property type="term" value="F:exonuclease activity"/>
    <property type="evidence" value="ECO:0007669"/>
    <property type="project" value="UniProtKB-KW"/>
</dbReference>
<accession>A0A1G7P3E5</accession>
<keyword evidence="5 13" id="KW-0540">Nuclease</keyword>
<name>A0A1G7P3E5_9FIRM</name>
<dbReference type="RefSeq" id="WP_093691944.1">
    <property type="nucleotide sequence ID" value="NZ_FNBU01000031.1"/>
</dbReference>
<keyword evidence="12 13" id="KW-0464">Manganese</keyword>
<dbReference type="InterPro" id="IPR051827">
    <property type="entry name" value="Cas4_exonuclease"/>
</dbReference>
<evidence type="ECO:0000256" key="13">
    <source>
        <dbReference type="RuleBase" id="RU365022"/>
    </source>
</evidence>
<organism evidence="15 16">
    <name type="scientific">Sporolituus thermophilus DSM 23256</name>
    <dbReference type="NCBI Taxonomy" id="1123285"/>
    <lineage>
        <taxon>Bacteria</taxon>
        <taxon>Bacillati</taxon>
        <taxon>Bacillota</taxon>
        <taxon>Negativicutes</taxon>
        <taxon>Selenomonadales</taxon>
        <taxon>Sporomusaceae</taxon>
        <taxon>Sporolituus</taxon>
    </lineage>
</organism>
<reference evidence="16" key="1">
    <citation type="submission" date="2016-10" db="EMBL/GenBank/DDBJ databases">
        <authorList>
            <person name="Varghese N."/>
            <person name="Submissions S."/>
        </authorList>
    </citation>
    <scope>NUCLEOTIDE SEQUENCE [LARGE SCALE GENOMIC DNA]</scope>
    <source>
        <strain evidence="16">DSM 23256</strain>
    </source>
</reference>
<evidence type="ECO:0000256" key="11">
    <source>
        <dbReference type="ARBA" id="ARBA00023118"/>
    </source>
</evidence>
<keyword evidence="9 13" id="KW-0408">Iron</keyword>
<dbReference type="GO" id="GO:0051607">
    <property type="term" value="P:defense response to virus"/>
    <property type="evidence" value="ECO:0007669"/>
    <property type="project" value="UniProtKB-KW"/>
</dbReference>
<evidence type="ECO:0000256" key="7">
    <source>
        <dbReference type="ARBA" id="ARBA00022801"/>
    </source>
</evidence>
<dbReference type="OrthoDB" id="9781776at2"/>
<evidence type="ECO:0000313" key="15">
    <source>
        <dbReference type="EMBL" id="SDF80773.1"/>
    </source>
</evidence>
<evidence type="ECO:0000256" key="6">
    <source>
        <dbReference type="ARBA" id="ARBA00022723"/>
    </source>
</evidence>
<comment type="cofactor">
    <cofactor evidence="13">
        <name>iron-sulfur cluster</name>
        <dbReference type="ChEBI" id="CHEBI:30408"/>
    </cofactor>
</comment>
<dbReference type="PANTHER" id="PTHR36531">
    <property type="entry name" value="CRISPR-ASSOCIATED EXONUCLEASE CAS4"/>
    <property type="match status" value="1"/>
</dbReference>
<evidence type="ECO:0000256" key="9">
    <source>
        <dbReference type="ARBA" id="ARBA00023004"/>
    </source>
</evidence>
<sequence>MHNLKVSDIKQYIYCPRIIYFLYVCPVKKKTTYKMEAGKEDHLILDKLEKRRTLKRYNLEEGQRIFHMHLASARLGLQGKLDMHIATVRGYFPVEFKFTERSASLNHKYQLISYAMLLEDHYDCTVRYGLLYLVPKKEIIPVEITPNARAFVYGILGKIRDIIATERMPDKTRHVVKCWDCEYKRFCGDVDDLRKEKKVNVFFN</sequence>
<dbReference type="InterPro" id="IPR022765">
    <property type="entry name" value="Dna2/Cas4_DUF83"/>
</dbReference>
<dbReference type="PANTHER" id="PTHR36531:SF6">
    <property type="entry name" value="DNA REPLICATION ATP-DEPENDENT HELICASE_NUCLEASE DNA2"/>
    <property type="match status" value="1"/>
</dbReference>
<comment type="similarity">
    <text evidence="2 13">Belongs to the CRISPR-associated exonuclease Cas4 family.</text>
</comment>
<dbReference type="InterPro" id="IPR013343">
    <property type="entry name" value="CRISPR-assoc_prot_Cas4"/>
</dbReference>
<evidence type="ECO:0000256" key="5">
    <source>
        <dbReference type="ARBA" id="ARBA00022722"/>
    </source>
</evidence>
<dbReference type="Pfam" id="PF01930">
    <property type="entry name" value="Cas_Cas4"/>
    <property type="match status" value="1"/>
</dbReference>
<keyword evidence="16" id="KW-1185">Reference proteome</keyword>
<dbReference type="NCBIfam" id="TIGR00372">
    <property type="entry name" value="cas4"/>
    <property type="match status" value="1"/>
</dbReference>
<evidence type="ECO:0000256" key="8">
    <source>
        <dbReference type="ARBA" id="ARBA00022839"/>
    </source>
</evidence>
<dbReference type="Gene3D" id="3.90.320.10">
    <property type="match status" value="1"/>
</dbReference>
<evidence type="ECO:0000256" key="10">
    <source>
        <dbReference type="ARBA" id="ARBA00023014"/>
    </source>
</evidence>
<evidence type="ECO:0000256" key="12">
    <source>
        <dbReference type="ARBA" id="ARBA00023211"/>
    </source>
</evidence>
<evidence type="ECO:0000256" key="2">
    <source>
        <dbReference type="ARBA" id="ARBA00009189"/>
    </source>
</evidence>
<evidence type="ECO:0000256" key="1">
    <source>
        <dbReference type="ARBA" id="ARBA00001966"/>
    </source>
</evidence>